<dbReference type="Pfam" id="PF07676">
    <property type="entry name" value="PD40"/>
    <property type="match status" value="2"/>
</dbReference>
<evidence type="ECO:0000313" key="4">
    <source>
        <dbReference type="Proteomes" id="UP000224130"/>
    </source>
</evidence>
<dbReference type="PANTHER" id="PTHR36842">
    <property type="entry name" value="PROTEIN TOLB HOMOLOG"/>
    <property type="match status" value="1"/>
</dbReference>
<dbReference type="SUPFAM" id="SSF69304">
    <property type="entry name" value="Tricorn protease N-terminal domain"/>
    <property type="match status" value="1"/>
</dbReference>
<dbReference type="AlphaFoldDB" id="A0A2A9EW18"/>
<keyword evidence="4" id="KW-1185">Reference proteome</keyword>
<dbReference type="Gene3D" id="2.120.10.30">
    <property type="entry name" value="TolB, C-terminal domain"/>
    <property type="match status" value="2"/>
</dbReference>
<dbReference type="RefSeq" id="WP_141538630.1">
    <property type="nucleotide sequence ID" value="NZ_PDJJ01000001.1"/>
</dbReference>
<organism evidence="3 4">
    <name type="scientific">Isoptericola jiangsuensis</name>
    <dbReference type="NCBI Taxonomy" id="548579"/>
    <lineage>
        <taxon>Bacteria</taxon>
        <taxon>Bacillati</taxon>
        <taxon>Actinomycetota</taxon>
        <taxon>Actinomycetes</taxon>
        <taxon>Micrococcales</taxon>
        <taxon>Promicromonosporaceae</taxon>
        <taxon>Isoptericola</taxon>
    </lineage>
</organism>
<feature type="chain" id="PRO_5038355908" evidence="2">
    <location>
        <begin position="33"/>
        <end position="365"/>
    </location>
</feature>
<evidence type="ECO:0000256" key="2">
    <source>
        <dbReference type="SAM" id="SignalP"/>
    </source>
</evidence>
<accession>A0A2A9EW18</accession>
<comment type="caution">
    <text evidence="3">The sequence shown here is derived from an EMBL/GenBank/DDBJ whole genome shotgun (WGS) entry which is preliminary data.</text>
</comment>
<proteinExistence type="inferred from homology"/>
<dbReference type="InterPro" id="IPR011042">
    <property type="entry name" value="6-blade_b-propeller_TolB-like"/>
</dbReference>
<dbReference type="InterPro" id="IPR011659">
    <property type="entry name" value="WD40"/>
</dbReference>
<protein>
    <submittedName>
        <fullName evidence="3">WD40 repeat protein</fullName>
    </submittedName>
</protein>
<dbReference type="EMBL" id="PDJJ01000001">
    <property type="protein sequence ID" value="PFG42943.1"/>
    <property type="molecule type" value="Genomic_DNA"/>
</dbReference>
<reference evidence="3 4" key="1">
    <citation type="submission" date="2017-10" db="EMBL/GenBank/DDBJ databases">
        <title>Sequencing the genomes of 1000 actinobacteria strains.</title>
        <authorList>
            <person name="Klenk H.-P."/>
        </authorList>
    </citation>
    <scope>NUCLEOTIDE SEQUENCE [LARGE SCALE GENOMIC DNA]</scope>
    <source>
        <strain evidence="3 4">DSM 21863</strain>
    </source>
</reference>
<gene>
    <name evidence="3" type="ORF">ATJ88_1619</name>
</gene>
<feature type="signal peptide" evidence="2">
    <location>
        <begin position="1"/>
        <end position="32"/>
    </location>
</feature>
<evidence type="ECO:0000313" key="3">
    <source>
        <dbReference type="EMBL" id="PFG42943.1"/>
    </source>
</evidence>
<dbReference type="PANTHER" id="PTHR36842:SF1">
    <property type="entry name" value="PROTEIN TOLB"/>
    <property type="match status" value="1"/>
</dbReference>
<comment type="similarity">
    <text evidence="1">Belongs to the TolB family.</text>
</comment>
<sequence>MTRTGRTRRIAAAVSGVALALAGLLPASGATAGNGADDRGHRSPGVTTQLAWTRFIDDDRSGARIVVGDQDGRHVREITSSPSGVYDLNPQISPDGRWIAFERVTPTSYGLVLVRSDGSREEPLDLGCTWPCDAEFVPMWDTDGHHLFFSRAYGPYDEHGNAAAAPLFRADLRTLEVERVSSPDIDGVHEDAMVSVTPDGATLVFLRLGPPLRPGGPPSVAVHRMNRDGSDLRRLTPWELGGDHPKMSPARSGPGKGLVVFETHGTGDAPEGEVPVVATVPVDCRPVAQCERRIRYLTSPTAAPIVYLNPDWSPDGRRIVAFRSDRSTGAADLWTMRWDGRDKRRLTTSPLFEMRPDWGAAPSRP</sequence>
<dbReference type="OrthoDB" id="262125at2"/>
<dbReference type="Proteomes" id="UP000224130">
    <property type="component" value="Unassembled WGS sequence"/>
</dbReference>
<evidence type="ECO:0000256" key="1">
    <source>
        <dbReference type="ARBA" id="ARBA00009820"/>
    </source>
</evidence>
<name>A0A2A9EW18_9MICO</name>
<keyword evidence="2" id="KW-0732">Signal</keyword>